<keyword evidence="1" id="KW-1133">Transmembrane helix</keyword>
<gene>
    <name evidence="2" type="ORF">NCTC13337_01865</name>
</gene>
<dbReference type="Proteomes" id="UP000254601">
    <property type="component" value="Unassembled WGS sequence"/>
</dbReference>
<dbReference type="AlphaFoldDB" id="A0A380MVY0"/>
<evidence type="ECO:0000256" key="1">
    <source>
        <dbReference type="SAM" id="Phobius"/>
    </source>
</evidence>
<accession>A0A380MVY0</accession>
<evidence type="ECO:0008006" key="4">
    <source>
        <dbReference type="Google" id="ProtNLM"/>
    </source>
</evidence>
<dbReference type="RefSeq" id="WP_072576243.1">
    <property type="nucleotide sequence ID" value="NZ_LWHB01000059.1"/>
</dbReference>
<feature type="transmembrane region" description="Helical" evidence="1">
    <location>
        <begin position="324"/>
        <end position="345"/>
    </location>
</feature>
<feature type="transmembrane region" description="Helical" evidence="1">
    <location>
        <begin position="145"/>
        <end position="173"/>
    </location>
</feature>
<keyword evidence="1" id="KW-0472">Membrane</keyword>
<proteinExistence type="predicted"/>
<keyword evidence="3" id="KW-1185">Reference proteome</keyword>
<dbReference type="EMBL" id="UHIC01000001">
    <property type="protein sequence ID" value="SUO96442.1"/>
    <property type="molecule type" value="Genomic_DNA"/>
</dbReference>
<evidence type="ECO:0000313" key="2">
    <source>
        <dbReference type="EMBL" id="SUO96442.1"/>
    </source>
</evidence>
<reference evidence="2 3" key="1">
    <citation type="submission" date="2018-06" db="EMBL/GenBank/DDBJ databases">
        <authorList>
            <consortium name="Pathogen Informatics"/>
            <person name="Doyle S."/>
        </authorList>
    </citation>
    <scope>NUCLEOTIDE SEQUENCE [LARGE SCALE GENOMIC DNA]</scope>
    <source>
        <strain evidence="2 3">NCTC13337</strain>
    </source>
</reference>
<sequence>MPLLINPYPREKSEILSLSFALGRTFFLPMWFWSLLSGLPIFLLTLIIYYLTQSFFWAFLTLGLLRFIMERPCVLLFSRLLFGEKTQIKAFFQDYIKSFTRGFFAELTFRQLFPLSRIARNAVFFLEEPEGENKKRRLNYITQQGSLGFGTVFGFHILEACLIFTGIYFLLSFYPNANKAQTFLLLLINYKSFWIILLLLTWLIMTISNVFLVSAGFMTYLNPRMRDEGWSIALNLKALAKRLSLGLIISFFVLQTFSIPSVSAAEQQAQESEKDKAYLTTFVDDPKLSPFKKTKIKATEASENPTSLLNHLKNENLNLKIGEILRIIIIGLCVIVALFGLYLLWRRPRIMRQKTLSTNQNSTNTTIEILAPNALISTDALEKWLSQSPTEAVSQLYRQSLQHSQMAHIEHTDLETEVLNKIRQTTPEHIPFFTALIHAWQNAAYGGTPPTPDILKSLFEQYSKAWKK</sequence>
<feature type="transmembrane region" description="Helical" evidence="1">
    <location>
        <begin position="193"/>
        <end position="221"/>
    </location>
</feature>
<keyword evidence="1" id="KW-0812">Transmembrane</keyword>
<dbReference type="OrthoDB" id="183980at2"/>
<evidence type="ECO:0000313" key="3">
    <source>
        <dbReference type="Proteomes" id="UP000254601"/>
    </source>
</evidence>
<name>A0A380MVY0_9GAMM</name>
<protein>
    <recommendedName>
        <fullName evidence="4">DUF4129 domain-containing protein</fullName>
    </recommendedName>
</protein>
<feature type="transmembrane region" description="Helical" evidence="1">
    <location>
        <begin position="242"/>
        <end position="262"/>
    </location>
</feature>
<feature type="transmembrane region" description="Helical" evidence="1">
    <location>
        <begin position="21"/>
        <end position="41"/>
    </location>
</feature>
<organism evidence="2 3">
    <name type="scientific">Suttonella ornithocola</name>
    <dbReference type="NCBI Taxonomy" id="279832"/>
    <lineage>
        <taxon>Bacteria</taxon>
        <taxon>Pseudomonadati</taxon>
        <taxon>Pseudomonadota</taxon>
        <taxon>Gammaproteobacteria</taxon>
        <taxon>Cardiobacteriales</taxon>
        <taxon>Cardiobacteriaceae</taxon>
        <taxon>Suttonella</taxon>
    </lineage>
</organism>